<dbReference type="GO" id="GO:0005524">
    <property type="term" value="F:ATP binding"/>
    <property type="evidence" value="ECO:0007669"/>
    <property type="project" value="UniProtKB-KW"/>
</dbReference>
<evidence type="ECO:0000256" key="12">
    <source>
        <dbReference type="ARBA" id="ARBA00022777"/>
    </source>
</evidence>
<dbReference type="GO" id="GO:0046983">
    <property type="term" value="F:protein dimerization activity"/>
    <property type="evidence" value="ECO:0007669"/>
    <property type="project" value="InterPro"/>
</dbReference>
<keyword evidence="16" id="KW-0411">Iron-sulfur</keyword>
<gene>
    <name evidence="21" type="ORF">N7U66_13790</name>
</gene>
<dbReference type="Pfam" id="PF02518">
    <property type="entry name" value="HATPase_c"/>
    <property type="match status" value="1"/>
</dbReference>
<keyword evidence="14" id="KW-0408">Iron</keyword>
<comment type="cofactor">
    <cofactor evidence="2">
        <name>[4Fe-4S] cluster</name>
        <dbReference type="ChEBI" id="CHEBI:49883"/>
    </cofactor>
</comment>
<dbReference type="InterPro" id="IPR011712">
    <property type="entry name" value="Sig_transdc_His_kin_sub3_dim/P"/>
</dbReference>
<dbReference type="SUPFAM" id="SSF55874">
    <property type="entry name" value="ATPase domain of HSP90 chaperone/DNA topoisomerase II/histidine kinase"/>
    <property type="match status" value="1"/>
</dbReference>
<dbReference type="PANTHER" id="PTHR24421">
    <property type="entry name" value="NITRATE/NITRITE SENSOR PROTEIN NARX-RELATED"/>
    <property type="match status" value="1"/>
</dbReference>
<keyword evidence="6" id="KW-0004">4Fe-4S</keyword>
<dbReference type="CDD" id="cd16917">
    <property type="entry name" value="HATPase_UhpB-NarQ-NarX-like"/>
    <property type="match status" value="1"/>
</dbReference>
<dbReference type="EMBL" id="CP113088">
    <property type="protein sequence ID" value="WAC01197.1"/>
    <property type="molecule type" value="Genomic_DNA"/>
</dbReference>
<evidence type="ECO:0000256" key="7">
    <source>
        <dbReference type="ARBA" id="ARBA00022490"/>
    </source>
</evidence>
<evidence type="ECO:0000256" key="11">
    <source>
        <dbReference type="ARBA" id="ARBA00022741"/>
    </source>
</evidence>
<dbReference type="Pfam" id="PF07730">
    <property type="entry name" value="HisKA_3"/>
    <property type="match status" value="1"/>
</dbReference>
<dbReference type="PROSITE" id="PS50109">
    <property type="entry name" value="HIS_KIN"/>
    <property type="match status" value="1"/>
</dbReference>
<evidence type="ECO:0000259" key="20">
    <source>
        <dbReference type="PROSITE" id="PS50109"/>
    </source>
</evidence>
<keyword evidence="22" id="KW-1185">Reference proteome</keyword>
<comment type="function">
    <text evidence="17">Member of the two-component regulatory system NreB/NreC involved in the control of dissimilatory nitrate/nitrite reduction in response to oxygen. NreB functions as a direct oxygen sensor histidine kinase which is autophosphorylated, in the absence of oxygen, probably at the conserved histidine residue, and transfers its phosphate group probably to a conserved aspartate residue of NreC. NreB/NreC activates the expression of the nitrate (narGHJI) and nitrite (nir) reductase operons, as well as the putative nitrate transporter gene narT.</text>
</comment>
<evidence type="ECO:0000256" key="14">
    <source>
        <dbReference type="ARBA" id="ARBA00023004"/>
    </source>
</evidence>
<evidence type="ECO:0000256" key="16">
    <source>
        <dbReference type="ARBA" id="ARBA00023014"/>
    </source>
</evidence>
<evidence type="ECO:0000256" key="1">
    <source>
        <dbReference type="ARBA" id="ARBA00000085"/>
    </source>
</evidence>
<dbReference type="PRINTS" id="PR00344">
    <property type="entry name" value="BCTRLSENSOR"/>
</dbReference>
<evidence type="ECO:0000256" key="17">
    <source>
        <dbReference type="ARBA" id="ARBA00024827"/>
    </source>
</evidence>
<evidence type="ECO:0000256" key="6">
    <source>
        <dbReference type="ARBA" id="ARBA00022485"/>
    </source>
</evidence>
<dbReference type="InterPro" id="IPR050482">
    <property type="entry name" value="Sensor_HK_TwoCompSys"/>
</dbReference>
<dbReference type="GO" id="GO:0000155">
    <property type="term" value="F:phosphorelay sensor kinase activity"/>
    <property type="evidence" value="ECO:0007669"/>
    <property type="project" value="InterPro"/>
</dbReference>
<keyword evidence="11" id="KW-0547">Nucleotide-binding</keyword>
<evidence type="ECO:0000313" key="21">
    <source>
        <dbReference type="EMBL" id="WAC01197.1"/>
    </source>
</evidence>
<comment type="catalytic activity">
    <reaction evidence="1">
        <text>ATP + protein L-histidine = ADP + protein N-phospho-L-histidine.</text>
        <dbReference type="EC" id="2.7.13.3"/>
    </reaction>
</comment>
<dbReference type="KEGG" id="lnu:N7U66_13790"/>
<dbReference type="SMART" id="SM00387">
    <property type="entry name" value="HATPase_c"/>
    <property type="match status" value="1"/>
</dbReference>
<evidence type="ECO:0000256" key="5">
    <source>
        <dbReference type="ARBA" id="ARBA00017322"/>
    </source>
</evidence>
<accession>A0A9E8MV54</accession>
<dbReference type="GO" id="GO:0005737">
    <property type="term" value="C:cytoplasm"/>
    <property type="evidence" value="ECO:0007669"/>
    <property type="project" value="UniProtKB-SubCell"/>
</dbReference>
<dbReference type="InterPro" id="IPR003594">
    <property type="entry name" value="HATPase_dom"/>
</dbReference>
<dbReference type="EC" id="2.7.13.3" evidence="4"/>
<evidence type="ECO:0000256" key="19">
    <source>
        <dbReference type="SAM" id="Phobius"/>
    </source>
</evidence>
<evidence type="ECO:0000256" key="4">
    <source>
        <dbReference type="ARBA" id="ARBA00012438"/>
    </source>
</evidence>
<dbReference type="InterPro" id="IPR005467">
    <property type="entry name" value="His_kinase_dom"/>
</dbReference>
<dbReference type="Gene3D" id="1.25.40.10">
    <property type="entry name" value="Tetratricopeptide repeat domain"/>
    <property type="match status" value="1"/>
</dbReference>
<evidence type="ECO:0000256" key="13">
    <source>
        <dbReference type="ARBA" id="ARBA00022840"/>
    </source>
</evidence>
<evidence type="ECO:0000256" key="8">
    <source>
        <dbReference type="ARBA" id="ARBA00022553"/>
    </source>
</evidence>
<reference evidence="21" key="1">
    <citation type="submission" date="2022-11" db="EMBL/GenBank/DDBJ databases">
        <title>Lacinutrix neustonica HL-RS19T sp. nov., isolated from the surface microlayer sample of brackish Lake Shihwa.</title>
        <authorList>
            <person name="Choi J.Y."/>
            <person name="Hwang C.Y."/>
        </authorList>
    </citation>
    <scope>NUCLEOTIDE SEQUENCE</scope>
    <source>
        <strain evidence="21">HL-RS19</strain>
    </source>
</reference>
<dbReference type="AlphaFoldDB" id="A0A9E8MV54"/>
<keyword evidence="9" id="KW-0808">Transferase</keyword>
<evidence type="ECO:0000256" key="18">
    <source>
        <dbReference type="ARBA" id="ARBA00030800"/>
    </source>
</evidence>
<feature type="domain" description="Histidine kinase" evidence="20">
    <location>
        <begin position="311"/>
        <end position="398"/>
    </location>
</feature>
<evidence type="ECO:0000256" key="2">
    <source>
        <dbReference type="ARBA" id="ARBA00001966"/>
    </source>
</evidence>
<keyword evidence="8" id="KW-0597">Phosphoprotein</keyword>
<keyword evidence="19" id="KW-1133">Transmembrane helix</keyword>
<feature type="transmembrane region" description="Helical" evidence="19">
    <location>
        <begin position="142"/>
        <end position="160"/>
    </location>
</feature>
<evidence type="ECO:0000313" key="22">
    <source>
        <dbReference type="Proteomes" id="UP001164705"/>
    </source>
</evidence>
<comment type="subcellular location">
    <subcellularLocation>
        <location evidence="3">Cytoplasm</location>
    </subcellularLocation>
</comment>
<protein>
    <recommendedName>
        <fullName evidence="5">Oxygen sensor histidine kinase NreB</fullName>
        <ecNumber evidence="4">2.7.13.3</ecNumber>
    </recommendedName>
    <alternativeName>
        <fullName evidence="18">Nitrogen regulation protein B</fullName>
    </alternativeName>
</protein>
<keyword evidence="12 21" id="KW-0418">Kinase</keyword>
<dbReference type="GO" id="GO:0016020">
    <property type="term" value="C:membrane"/>
    <property type="evidence" value="ECO:0007669"/>
    <property type="project" value="InterPro"/>
</dbReference>
<keyword evidence="7" id="KW-0963">Cytoplasm</keyword>
<keyword evidence="10" id="KW-0479">Metal-binding</keyword>
<dbReference type="RefSeq" id="WP_267675813.1">
    <property type="nucleotide sequence ID" value="NZ_CP113088.1"/>
</dbReference>
<evidence type="ECO:0000256" key="9">
    <source>
        <dbReference type="ARBA" id="ARBA00022679"/>
    </source>
</evidence>
<evidence type="ECO:0000256" key="10">
    <source>
        <dbReference type="ARBA" id="ARBA00022723"/>
    </source>
</evidence>
<dbReference type="PANTHER" id="PTHR24421:SF10">
    <property type="entry name" value="NITRATE_NITRITE SENSOR PROTEIN NARQ"/>
    <property type="match status" value="1"/>
</dbReference>
<evidence type="ECO:0000256" key="15">
    <source>
        <dbReference type="ARBA" id="ARBA00023012"/>
    </source>
</evidence>
<dbReference type="InterPro" id="IPR011990">
    <property type="entry name" value="TPR-like_helical_dom_sf"/>
</dbReference>
<evidence type="ECO:0000256" key="3">
    <source>
        <dbReference type="ARBA" id="ARBA00004496"/>
    </source>
</evidence>
<keyword evidence="15" id="KW-0902">Two-component regulatory system</keyword>
<dbReference type="InterPro" id="IPR004358">
    <property type="entry name" value="Sig_transdc_His_kin-like_C"/>
</dbReference>
<dbReference type="Proteomes" id="UP001164705">
    <property type="component" value="Chromosome"/>
</dbReference>
<keyword evidence="13" id="KW-0067">ATP-binding</keyword>
<dbReference type="Gene3D" id="3.30.565.10">
    <property type="entry name" value="Histidine kinase-like ATPase, C-terminal domain"/>
    <property type="match status" value="1"/>
</dbReference>
<dbReference type="GO" id="GO:0051539">
    <property type="term" value="F:4 iron, 4 sulfur cluster binding"/>
    <property type="evidence" value="ECO:0007669"/>
    <property type="project" value="UniProtKB-KW"/>
</dbReference>
<dbReference type="Gene3D" id="1.20.5.1930">
    <property type="match status" value="1"/>
</dbReference>
<keyword evidence="19" id="KW-0812">Transmembrane</keyword>
<dbReference type="InterPro" id="IPR036890">
    <property type="entry name" value="HATPase_C_sf"/>
</dbReference>
<name>A0A9E8MV54_9FLAO</name>
<organism evidence="21 22">
    <name type="scientific">Lacinutrix neustonica</name>
    <dbReference type="NCBI Taxonomy" id="2980107"/>
    <lineage>
        <taxon>Bacteria</taxon>
        <taxon>Pseudomonadati</taxon>
        <taxon>Bacteroidota</taxon>
        <taxon>Flavobacteriia</taxon>
        <taxon>Flavobacteriales</taxon>
        <taxon>Flavobacteriaceae</taxon>
        <taxon>Lacinutrix</taxon>
    </lineage>
</organism>
<keyword evidence="19" id="KW-0472">Membrane</keyword>
<proteinExistence type="predicted"/>
<dbReference type="GO" id="GO:0046872">
    <property type="term" value="F:metal ion binding"/>
    <property type="evidence" value="ECO:0007669"/>
    <property type="project" value="UniProtKB-KW"/>
</dbReference>
<sequence>MVLDNLGHTKLINKDTANVKSNLIKALKIRTAIEDNSGIIVNKLHLANYYVALKDTTTAIDYAKQANTLATRIKNTRDILSSLLILSKIDKNNTNLHFNKYLALNNDLETNERQIKNTFARIRFETDEYIEKTKRLTLKNTILIISAFAFIAILSLLYFLKLQRAKNKQLILEAQQQQANEDIYKLMLNQQTKLEEGRIKERNRISEELHDGVLGKIFGTRMGLGFLNIQGDAEMKKKHLSYIDELQDIEKEIRTISHDLKNEVLLKKQEYSELLKTLIKTQSDISNFTFILENNATNYLNETTDTIKINFYRIVQESLLNITKHAHANAVHIYINFDNGIINCTIQDDGVGFKSKKVNKGIGLSNIASRVEVLNGKYSIESSRAKGTKLTILIPFKTKTHESH</sequence>